<dbReference type="PROSITE" id="PS51099">
    <property type="entry name" value="PTS_EIIB_TYPE_2"/>
    <property type="match status" value="1"/>
</dbReference>
<name>A0A0F4LG51_9LACO</name>
<dbReference type="AlphaFoldDB" id="A0A0F4LG51"/>
<comment type="caution">
    <text evidence="3">The sequence shown here is derived from an EMBL/GenBank/DDBJ whole genome shotgun (WGS) entry which is preliminary data.</text>
</comment>
<dbReference type="GO" id="GO:0009401">
    <property type="term" value="P:phosphoenolpyruvate-dependent sugar phosphotransferase system"/>
    <property type="evidence" value="ECO:0007669"/>
    <property type="project" value="InterPro"/>
</dbReference>
<dbReference type="SUPFAM" id="SSF52794">
    <property type="entry name" value="PTS system IIB component-like"/>
    <property type="match status" value="1"/>
</dbReference>
<dbReference type="CDD" id="cd05566">
    <property type="entry name" value="PTS_IIB_galactitol"/>
    <property type="match status" value="1"/>
</dbReference>
<evidence type="ECO:0000256" key="1">
    <source>
        <dbReference type="ARBA" id="ARBA00022679"/>
    </source>
</evidence>
<reference evidence="3 4" key="1">
    <citation type="submission" date="2015-01" db="EMBL/GenBank/DDBJ databases">
        <title>Comparative genomics of the lactic acid bacteria isolated from the honey bee gut.</title>
        <authorList>
            <person name="Ellegaard K.M."/>
            <person name="Tamarit D."/>
            <person name="Javelind E."/>
            <person name="Olofsson T."/>
            <person name="Andersson S.G."/>
            <person name="Vasquez A."/>
        </authorList>
    </citation>
    <scope>NUCLEOTIDE SEQUENCE [LARGE SCALE GENOMIC DNA]</scope>
    <source>
        <strain evidence="3 4">Hma8</strain>
    </source>
</reference>
<gene>
    <name evidence="3" type="ORF">JF74_03350</name>
</gene>
<evidence type="ECO:0000313" key="4">
    <source>
        <dbReference type="Proteomes" id="UP000033531"/>
    </source>
</evidence>
<dbReference type="InterPro" id="IPR036095">
    <property type="entry name" value="PTS_EIIB-like_sf"/>
</dbReference>
<evidence type="ECO:0000259" key="2">
    <source>
        <dbReference type="PROSITE" id="PS51099"/>
    </source>
</evidence>
<dbReference type="GO" id="GO:0008982">
    <property type="term" value="F:protein-N(PI)-phosphohistidine-sugar phosphotransferase activity"/>
    <property type="evidence" value="ECO:0007669"/>
    <property type="project" value="InterPro"/>
</dbReference>
<dbReference type="Pfam" id="PF02302">
    <property type="entry name" value="PTS_IIB"/>
    <property type="match status" value="1"/>
</dbReference>
<dbReference type="PATRIC" id="fig|1218507.3.peg.500"/>
<feature type="domain" description="PTS EIIB type-2" evidence="2">
    <location>
        <begin position="3"/>
        <end position="96"/>
    </location>
</feature>
<dbReference type="STRING" id="1218507.JF74_03350"/>
<organism evidence="3 4">
    <name type="scientific">Lactobacillus melliventris</name>
    <dbReference type="NCBI Taxonomy" id="1218507"/>
    <lineage>
        <taxon>Bacteria</taxon>
        <taxon>Bacillati</taxon>
        <taxon>Bacillota</taxon>
        <taxon>Bacilli</taxon>
        <taxon>Lactobacillales</taxon>
        <taxon>Lactobacillaceae</taxon>
        <taxon>Lactobacillus</taxon>
    </lineage>
</organism>
<evidence type="ECO:0000313" key="3">
    <source>
        <dbReference type="EMBL" id="KJY57832.1"/>
    </source>
</evidence>
<keyword evidence="1" id="KW-0808">Transferase</keyword>
<dbReference type="HOGENOM" id="CLU_159248_3_3_9"/>
<protein>
    <submittedName>
        <fullName evidence="3">PTS Gat IIB</fullName>
    </submittedName>
</protein>
<dbReference type="OrthoDB" id="6505030at2"/>
<dbReference type="Gene3D" id="3.40.50.2300">
    <property type="match status" value="1"/>
</dbReference>
<sequence>MTKHILVACGNGIATSTVVASKIKKYLSENGIDVQTTQTRLTEVPSKVANYDLLVTTGQFSGDTHGTPYILGLSLLTGVGADKTLSEIEDALTKQES</sequence>
<dbReference type="RefSeq" id="WP_046324277.1">
    <property type="nucleotide sequence ID" value="NZ_JBHTMT010000006.1"/>
</dbReference>
<dbReference type="InterPro" id="IPR013011">
    <property type="entry name" value="PTS_EIIB_2"/>
</dbReference>
<dbReference type="InterPro" id="IPR003501">
    <property type="entry name" value="PTS_EIIB_2/3"/>
</dbReference>
<dbReference type="Proteomes" id="UP000033531">
    <property type="component" value="Unassembled WGS sequence"/>
</dbReference>
<accession>A0A0F4LG51</accession>
<dbReference type="EMBL" id="JXLI01000006">
    <property type="protein sequence ID" value="KJY57832.1"/>
    <property type="molecule type" value="Genomic_DNA"/>
</dbReference>
<proteinExistence type="predicted"/>